<evidence type="ECO:0000256" key="1">
    <source>
        <dbReference type="SAM" id="Coils"/>
    </source>
</evidence>
<feature type="coiled-coil region" evidence="1">
    <location>
        <begin position="84"/>
        <end position="216"/>
    </location>
</feature>
<dbReference type="OrthoDB" id="5622869at2"/>
<sequence>MNPDNSFVDLRLNRQDGQNQESFWPSFTDIMTVIVMIFVIAMVVLLLRNIELVKQLRSTMEAERAAVELAKTTGEEKESLALKLFAAENDLSMLRMRLMQLEEQRTEQAGTIDTQHRDIVQLQAEKESLQLLRDQLNAENYTLTQQLKKRDTLIQQQQQNLEELQQTLLSAQQQLGRFQEEVASAHSALNTLEENYATVKEQLTQLQQRYNSQTGELLAARVAQRESGRQLQNLQSDFEQLKVKYDKLIRPARSPAGRYLVDVRYTKPGQDILIEYKIQDADGYQKVSQAELEEQLEQLKEQHPNGLYIKVIFPEKSGLSFSEAWSLTSRLHSRYDYYFQGGGPELIPVLPSSSSGE</sequence>
<name>A0A0F7JWQ8_9GAMM</name>
<dbReference type="AlphaFoldDB" id="A0A0F7JWQ8"/>
<keyword evidence="4" id="KW-1185">Reference proteome</keyword>
<protein>
    <recommendedName>
        <fullName evidence="5">Chromosome partition protein Smc</fullName>
    </recommendedName>
</protein>
<accession>A0A0F7JWQ8</accession>
<gene>
    <name evidence="3" type="ORF">AAY24_00140</name>
</gene>
<evidence type="ECO:0000313" key="4">
    <source>
        <dbReference type="Proteomes" id="UP000034410"/>
    </source>
</evidence>
<dbReference type="EMBL" id="CP011412">
    <property type="protein sequence ID" value="AKH19018.1"/>
    <property type="molecule type" value="Genomic_DNA"/>
</dbReference>
<keyword evidence="2" id="KW-0812">Transmembrane</keyword>
<dbReference type="Proteomes" id="UP000034410">
    <property type="component" value="Chromosome"/>
</dbReference>
<dbReference type="PATRIC" id="fig|1543721.4.peg.30"/>
<evidence type="ECO:0000256" key="2">
    <source>
        <dbReference type="SAM" id="Phobius"/>
    </source>
</evidence>
<dbReference type="RefSeq" id="WP_046857956.1">
    <property type="nucleotide sequence ID" value="NZ_CP011412.1"/>
</dbReference>
<keyword evidence="1" id="KW-0175">Coiled coil</keyword>
<keyword evidence="2" id="KW-1133">Transmembrane helix</keyword>
<feature type="transmembrane region" description="Helical" evidence="2">
    <location>
        <begin position="30"/>
        <end position="50"/>
    </location>
</feature>
<organism evidence="3 4">
    <name type="scientific">Sedimenticola thiotaurini</name>
    <dbReference type="NCBI Taxonomy" id="1543721"/>
    <lineage>
        <taxon>Bacteria</taxon>
        <taxon>Pseudomonadati</taxon>
        <taxon>Pseudomonadota</taxon>
        <taxon>Gammaproteobacteria</taxon>
        <taxon>Chromatiales</taxon>
        <taxon>Sedimenticolaceae</taxon>
        <taxon>Sedimenticola</taxon>
    </lineage>
</organism>
<reference evidence="3 4" key="1">
    <citation type="journal article" date="2015" name="Genome Announc.">
        <title>Complete Genome Sequence of Sedimenticola thiotaurini Strain SIP-G1, a Polyphosphate- and Polyhydroxyalkanoate-Accumulating Sulfur-Oxidizing Gammaproteobacterium Isolated from Salt Marsh Sediments.</title>
        <authorList>
            <person name="Flood B.E."/>
            <person name="Jones D.S."/>
            <person name="Bailey J.V."/>
        </authorList>
    </citation>
    <scope>NUCLEOTIDE SEQUENCE [LARGE SCALE GENOMIC DNA]</scope>
    <source>
        <strain evidence="3 4">SIP-G1</strain>
    </source>
</reference>
<keyword evidence="2" id="KW-0472">Membrane</keyword>
<dbReference type="KEGG" id="seds:AAY24_00140"/>
<evidence type="ECO:0000313" key="3">
    <source>
        <dbReference type="EMBL" id="AKH19018.1"/>
    </source>
</evidence>
<evidence type="ECO:0008006" key="5">
    <source>
        <dbReference type="Google" id="ProtNLM"/>
    </source>
</evidence>
<proteinExistence type="predicted"/>